<keyword evidence="12" id="KW-1185">Reference proteome</keyword>
<dbReference type="EMBL" id="UYRU01083041">
    <property type="protein sequence ID" value="VDN32985.1"/>
    <property type="molecule type" value="Genomic_DNA"/>
</dbReference>
<dbReference type="Gene3D" id="3.60.15.10">
    <property type="entry name" value="Ribonuclease Z/Hydroxyacylglutathione hydrolase-like"/>
    <property type="match status" value="1"/>
</dbReference>
<sequence length="187" mass="20787">QSDILNQPFIDQDFRITAFEISNPPTDEPAAKRLHLDKPDSATYAYLFQAFRLNNKLDPAKCVAHGIPPNVMRSPAIRKLTEGESLVLEDGRTIAPSDVTTSAPTPQNILVVDCPDSSYVSRFLKNPDIFDALSTSTEADSEKKKKNRGTVAGVSLVVHFLPRGLFSTEVYQDFVKKYGVFRTNNLQ</sequence>
<dbReference type="PANTHER" id="PTHR12553:SF49">
    <property type="entry name" value="ZINC PHOSPHODIESTERASE ELAC PROTEIN 2"/>
    <property type="match status" value="1"/>
</dbReference>
<comment type="similarity">
    <text evidence="3">Belongs to the RNase Z family.</text>
</comment>
<dbReference type="Proteomes" id="UP000281553">
    <property type="component" value="Unassembled WGS sequence"/>
</dbReference>
<keyword evidence="5" id="KW-0819">tRNA processing</keyword>
<dbReference type="GO" id="GO:0046872">
    <property type="term" value="F:metal ion binding"/>
    <property type="evidence" value="ECO:0007669"/>
    <property type="project" value="UniProtKB-KW"/>
</dbReference>
<keyword evidence="9" id="KW-0378">Hydrolase</keyword>
<name>A0A3P7MTE2_DIBLA</name>
<evidence type="ECO:0000256" key="6">
    <source>
        <dbReference type="ARBA" id="ARBA00022722"/>
    </source>
</evidence>
<evidence type="ECO:0000256" key="10">
    <source>
        <dbReference type="ARBA" id="ARBA00022833"/>
    </source>
</evidence>
<keyword evidence="6" id="KW-0540">Nuclease</keyword>
<dbReference type="SUPFAM" id="SSF56281">
    <property type="entry name" value="Metallo-hydrolase/oxidoreductase"/>
    <property type="match status" value="1"/>
</dbReference>
<organism evidence="11 12">
    <name type="scientific">Dibothriocephalus latus</name>
    <name type="common">Fish tapeworm</name>
    <name type="synonym">Diphyllobothrium latum</name>
    <dbReference type="NCBI Taxonomy" id="60516"/>
    <lineage>
        <taxon>Eukaryota</taxon>
        <taxon>Metazoa</taxon>
        <taxon>Spiralia</taxon>
        <taxon>Lophotrochozoa</taxon>
        <taxon>Platyhelminthes</taxon>
        <taxon>Cestoda</taxon>
        <taxon>Eucestoda</taxon>
        <taxon>Diphyllobothriidea</taxon>
        <taxon>Diphyllobothriidae</taxon>
        <taxon>Dibothriocephalus</taxon>
    </lineage>
</organism>
<evidence type="ECO:0000256" key="3">
    <source>
        <dbReference type="ARBA" id="ARBA00007823"/>
    </source>
</evidence>
<evidence type="ECO:0000256" key="1">
    <source>
        <dbReference type="ARBA" id="ARBA00000402"/>
    </source>
</evidence>
<keyword evidence="7" id="KW-0479">Metal-binding</keyword>
<dbReference type="InterPro" id="IPR036866">
    <property type="entry name" value="RibonucZ/Hydroxyglut_hydro"/>
</dbReference>
<keyword evidence="10" id="KW-0862">Zinc</keyword>
<dbReference type="GO" id="GO:0005739">
    <property type="term" value="C:mitochondrion"/>
    <property type="evidence" value="ECO:0007669"/>
    <property type="project" value="TreeGrafter"/>
</dbReference>
<dbReference type="OrthoDB" id="527344at2759"/>
<feature type="non-terminal residue" evidence="11">
    <location>
        <position position="1"/>
    </location>
</feature>
<dbReference type="AlphaFoldDB" id="A0A3P7MTE2"/>
<keyword evidence="8" id="KW-0255">Endonuclease</keyword>
<evidence type="ECO:0000256" key="8">
    <source>
        <dbReference type="ARBA" id="ARBA00022759"/>
    </source>
</evidence>
<dbReference type="EC" id="3.1.26.11" evidence="4"/>
<evidence type="ECO:0000256" key="4">
    <source>
        <dbReference type="ARBA" id="ARBA00012477"/>
    </source>
</evidence>
<evidence type="ECO:0000313" key="11">
    <source>
        <dbReference type="EMBL" id="VDN32985.1"/>
    </source>
</evidence>
<dbReference type="GO" id="GO:1990180">
    <property type="term" value="P:mitochondrial tRNA 3'-end processing"/>
    <property type="evidence" value="ECO:0007669"/>
    <property type="project" value="TreeGrafter"/>
</dbReference>
<evidence type="ECO:0000256" key="9">
    <source>
        <dbReference type="ARBA" id="ARBA00022801"/>
    </source>
</evidence>
<comment type="cofactor">
    <cofactor evidence="2">
        <name>Zn(2+)</name>
        <dbReference type="ChEBI" id="CHEBI:29105"/>
    </cofactor>
</comment>
<comment type="catalytic activity">
    <reaction evidence="1">
        <text>Endonucleolytic cleavage of RNA, removing extra 3' nucleotides from tRNA precursor, generating 3' termini of tRNAs. A 3'-hydroxy group is left at the tRNA terminus and a 5'-phosphoryl group is left at the trailer molecule.</text>
        <dbReference type="EC" id="3.1.26.11"/>
    </reaction>
</comment>
<evidence type="ECO:0000256" key="7">
    <source>
        <dbReference type="ARBA" id="ARBA00022723"/>
    </source>
</evidence>
<dbReference type="PANTHER" id="PTHR12553">
    <property type="entry name" value="ZINC PHOSPHODIESTERASE ELAC PROTEIN 2"/>
    <property type="match status" value="1"/>
</dbReference>
<reference evidence="11 12" key="1">
    <citation type="submission" date="2018-11" db="EMBL/GenBank/DDBJ databases">
        <authorList>
            <consortium name="Pathogen Informatics"/>
        </authorList>
    </citation>
    <scope>NUCLEOTIDE SEQUENCE [LARGE SCALE GENOMIC DNA]</scope>
</reference>
<proteinExistence type="inferred from homology"/>
<protein>
    <recommendedName>
        <fullName evidence="4">ribonuclease Z</fullName>
        <ecNumber evidence="4">3.1.26.11</ecNumber>
    </recommendedName>
</protein>
<evidence type="ECO:0000313" key="12">
    <source>
        <dbReference type="Proteomes" id="UP000281553"/>
    </source>
</evidence>
<evidence type="ECO:0000256" key="2">
    <source>
        <dbReference type="ARBA" id="ARBA00001947"/>
    </source>
</evidence>
<gene>
    <name evidence="11" type="ORF">DILT_LOCUS16125</name>
</gene>
<accession>A0A3P7MTE2</accession>
<evidence type="ECO:0000256" key="5">
    <source>
        <dbReference type="ARBA" id="ARBA00022694"/>
    </source>
</evidence>
<dbReference type="InterPro" id="IPR047151">
    <property type="entry name" value="RNZ2-like"/>
</dbReference>
<dbReference type="GO" id="GO:0042781">
    <property type="term" value="F:3'-tRNA processing endoribonuclease activity"/>
    <property type="evidence" value="ECO:0007669"/>
    <property type="project" value="UniProtKB-EC"/>
</dbReference>